<feature type="domain" description="Reverse transcriptase" evidence="2">
    <location>
        <begin position="256"/>
        <end position="349"/>
    </location>
</feature>
<dbReference type="InterPro" id="IPR053134">
    <property type="entry name" value="RNA-dir_DNA_polymerase"/>
</dbReference>
<protein>
    <recommendedName>
        <fullName evidence="2">Reverse transcriptase domain-containing protein</fullName>
    </recommendedName>
</protein>
<dbReference type="PANTHER" id="PTHR24559:SF444">
    <property type="entry name" value="REVERSE TRANSCRIPTASE DOMAIN-CONTAINING PROTEIN"/>
    <property type="match status" value="1"/>
</dbReference>
<keyword evidence="4" id="KW-1185">Reference proteome</keyword>
<dbReference type="Proteomes" id="UP001151760">
    <property type="component" value="Unassembled WGS sequence"/>
</dbReference>
<dbReference type="CDD" id="cd01647">
    <property type="entry name" value="RT_LTR"/>
    <property type="match status" value="1"/>
</dbReference>
<evidence type="ECO:0000256" key="1">
    <source>
        <dbReference type="SAM" id="MobiDB-lite"/>
    </source>
</evidence>
<evidence type="ECO:0000313" key="3">
    <source>
        <dbReference type="EMBL" id="GJS99511.1"/>
    </source>
</evidence>
<dbReference type="InterPro" id="IPR000477">
    <property type="entry name" value="RT_dom"/>
</dbReference>
<evidence type="ECO:0000313" key="4">
    <source>
        <dbReference type="Proteomes" id="UP001151760"/>
    </source>
</evidence>
<gene>
    <name evidence="3" type="ORF">Tco_0820681</name>
</gene>
<comment type="caution">
    <text evidence="3">The sequence shown here is derived from an EMBL/GenBank/DDBJ whole genome shotgun (WGS) entry which is preliminary data.</text>
</comment>
<proteinExistence type="predicted"/>
<dbReference type="Gene3D" id="3.10.10.10">
    <property type="entry name" value="HIV Type 1 Reverse Transcriptase, subunit A, domain 1"/>
    <property type="match status" value="1"/>
</dbReference>
<dbReference type="Gene3D" id="3.30.70.270">
    <property type="match status" value="1"/>
</dbReference>
<dbReference type="PANTHER" id="PTHR24559">
    <property type="entry name" value="TRANSPOSON TY3-I GAG-POL POLYPROTEIN"/>
    <property type="match status" value="1"/>
</dbReference>
<dbReference type="EMBL" id="BQNB010012122">
    <property type="protein sequence ID" value="GJS99511.1"/>
    <property type="molecule type" value="Genomic_DNA"/>
</dbReference>
<dbReference type="SUPFAM" id="SSF56672">
    <property type="entry name" value="DNA/RNA polymerases"/>
    <property type="match status" value="1"/>
</dbReference>
<dbReference type="InterPro" id="IPR043502">
    <property type="entry name" value="DNA/RNA_pol_sf"/>
</dbReference>
<reference evidence="3" key="2">
    <citation type="submission" date="2022-01" db="EMBL/GenBank/DDBJ databases">
        <authorList>
            <person name="Yamashiro T."/>
            <person name="Shiraishi A."/>
            <person name="Satake H."/>
            <person name="Nakayama K."/>
        </authorList>
    </citation>
    <scope>NUCLEOTIDE SEQUENCE</scope>
</reference>
<feature type="region of interest" description="Disordered" evidence="1">
    <location>
        <begin position="19"/>
        <end position="54"/>
    </location>
</feature>
<feature type="compositionally biased region" description="Basic and acidic residues" evidence="1">
    <location>
        <begin position="27"/>
        <end position="51"/>
    </location>
</feature>
<dbReference type="InterPro" id="IPR043128">
    <property type="entry name" value="Rev_trsase/Diguanyl_cyclase"/>
</dbReference>
<accession>A0ABQ5AD19</accession>
<dbReference type="Pfam" id="PF00078">
    <property type="entry name" value="RVT_1"/>
    <property type="match status" value="1"/>
</dbReference>
<reference evidence="3" key="1">
    <citation type="journal article" date="2022" name="Int. J. Mol. Sci.">
        <title>Draft Genome of Tanacetum Coccineum: Genomic Comparison of Closely Related Tanacetum-Family Plants.</title>
        <authorList>
            <person name="Yamashiro T."/>
            <person name="Shiraishi A."/>
            <person name="Nakayama K."/>
            <person name="Satake H."/>
        </authorList>
    </citation>
    <scope>NUCLEOTIDE SEQUENCE</scope>
</reference>
<organism evidence="3 4">
    <name type="scientific">Tanacetum coccineum</name>
    <dbReference type="NCBI Taxonomy" id="301880"/>
    <lineage>
        <taxon>Eukaryota</taxon>
        <taxon>Viridiplantae</taxon>
        <taxon>Streptophyta</taxon>
        <taxon>Embryophyta</taxon>
        <taxon>Tracheophyta</taxon>
        <taxon>Spermatophyta</taxon>
        <taxon>Magnoliopsida</taxon>
        <taxon>eudicotyledons</taxon>
        <taxon>Gunneridae</taxon>
        <taxon>Pentapetalae</taxon>
        <taxon>asterids</taxon>
        <taxon>campanulids</taxon>
        <taxon>Asterales</taxon>
        <taxon>Asteraceae</taxon>
        <taxon>Asteroideae</taxon>
        <taxon>Anthemideae</taxon>
        <taxon>Anthemidinae</taxon>
        <taxon>Tanacetum</taxon>
    </lineage>
</organism>
<sequence>MMTITTTFIRGEAAAASKKKGHLSWKSQDHSMRQATERKSDFRSQLREGQRSSRFTPLIKTPKEILATEAGKFKPPPPMVTPVEKRSSNKFFDFYNDKGYSIDECMQLKNEITFPPLADSDGTKGPLVIEAEIDGHMIHRIYIDGGSSTEILYEHCFNKLRLEIRSQMVQAFGDNWRRESLYISMDGFHDRQFNIIGRPGIREIEAVPSIAYEMLKFHIDGRIVTIRSTILIPAECATVITLPKDIPKEAGTIMVKRHDDSWRMCVDFTDLNKACPQDCYPLPEIDWKIKSLCGYPFKCFLDPYKGYHQIEMAESDEEKMAFHTSQGVYCYTKMPFGLKNAGATYQGLVD</sequence>
<name>A0ABQ5AD19_9ASTR</name>
<evidence type="ECO:0000259" key="2">
    <source>
        <dbReference type="Pfam" id="PF00078"/>
    </source>
</evidence>